<dbReference type="FunFam" id="1.10.1140.10:FF:000002">
    <property type="entry name" value="V-type proton ATPase catalytic subunit A"/>
    <property type="match status" value="1"/>
</dbReference>
<dbReference type="Proteomes" id="UP000093352">
    <property type="component" value="Unassembled WGS sequence"/>
</dbReference>
<evidence type="ECO:0000256" key="4">
    <source>
        <dbReference type="ARBA" id="ARBA00022781"/>
    </source>
</evidence>
<keyword evidence="2 9" id="KW-0813">Transport</keyword>
<keyword evidence="7 9" id="KW-0406">Ion transport</keyword>
<dbReference type="InterPro" id="IPR000194">
    <property type="entry name" value="ATPase_F1/V1/A1_a/bsu_nucl-bd"/>
</dbReference>
<feature type="domain" description="AAA+ ATPase" evidence="10">
    <location>
        <begin position="224"/>
        <end position="412"/>
    </location>
</feature>
<evidence type="ECO:0000256" key="2">
    <source>
        <dbReference type="ARBA" id="ARBA00022448"/>
    </source>
</evidence>
<keyword evidence="8 9" id="KW-0066">ATP synthesis</keyword>
<name>A0A371IMC2_9FIRM</name>
<keyword evidence="12" id="KW-1185">Reference proteome</keyword>
<feature type="binding site" evidence="9">
    <location>
        <begin position="232"/>
        <end position="239"/>
    </location>
    <ligand>
        <name>ATP</name>
        <dbReference type="ChEBI" id="CHEBI:30616"/>
    </ligand>
</feature>
<dbReference type="NCBIfam" id="NF003220">
    <property type="entry name" value="PRK04192.1"/>
    <property type="match status" value="1"/>
</dbReference>
<dbReference type="AlphaFoldDB" id="A0A371IMC2"/>
<evidence type="ECO:0000256" key="9">
    <source>
        <dbReference type="HAMAP-Rule" id="MF_00309"/>
    </source>
</evidence>
<dbReference type="Pfam" id="PF16886">
    <property type="entry name" value="ATP-synt_ab_Xtn"/>
    <property type="match status" value="1"/>
</dbReference>
<keyword evidence="4 9" id="KW-0375">Hydrogen ion transport</keyword>
<dbReference type="Gene3D" id="1.10.1140.10">
    <property type="entry name" value="Bovine Mitochondrial F1-atpase, Atp Synthase Beta Chain, Chain D, domain 3"/>
    <property type="match status" value="1"/>
</dbReference>
<dbReference type="InterPro" id="IPR024034">
    <property type="entry name" value="ATPase_F1/V1_b/a_C"/>
</dbReference>
<comment type="similarity">
    <text evidence="1 9">Belongs to the ATPase alpha/beta chains family.</text>
</comment>
<dbReference type="InterPro" id="IPR022878">
    <property type="entry name" value="V-ATPase_asu"/>
</dbReference>
<dbReference type="RefSeq" id="WP_068912261.1">
    <property type="nucleotide sequence ID" value="NZ_MBEW02000006.1"/>
</dbReference>
<accession>A0A371IMC2</accession>
<reference evidence="11 12" key="1">
    <citation type="journal article" date="2016" name="Genome Announc.">
        <title>Draft Genome Sequence of Criibacterium bergeronii gen. nov., sp. nov., Strain CCRI-22567T, Isolated from a Vaginal Sample from a Woman with Bacterial Vaginosis.</title>
        <authorList>
            <person name="Maheux A.F."/>
            <person name="Berube E."/>
            <person name="Boudreau D.K."/>
            <person name="Raymond F."/>
            <person name="Corbeil J."/>
            <person name="Roy P.H."/>
            <person name="Boissinot M."/>
            <person name="Omar R.F."/>
        </authorList>
    </citation>
    <scope>NUCLEOTIDE SEQUENCE [LARGE SCALE GENOMIC DNA]</scope>
    <source>
        <strain evidence="11 12">CCRI-22567</strain>
    </source>
</reference>
<comment type="caution">
    <text evidence="11">The sequence shown here is derived from an EMBL/GenBank/DDBJ whole genome shotgun (WGS) entry which is preliminary data.</text>
</comment>
<dbReference type="PROSITE" id="PS00152">
    <property type="entry name" value="ATPASE_ALPHA_BETA"/>
    <property type="match status" value="1"/>
</dbReference>
<dbReference type="InterPro" id="IPR020003">
    <property type="entry name" value="ATPase_a/bsu_AS"/>
</dbReference>
<dbReference type="InterPro" id="IPR031686">
    <property type="entry name" value="ATP-synth_a_Xtn"/>
</dbReference>
<keyword evidence="5 9" id="KW-0067">ATP-binding</keyword>
<dbReference type="PANTHER" id="PTHR43607:SF1">
    <property type="entry name" value="H(+)-TRANSPORTING TWO-SECTOR ATPASE"/>
    <property type="match status" value="1"/>
</dbReference>
<evidence type="ECO:0000256" key="7">
    <source>
        <dbReference type="ARBA" id="ARBA00023065"/>
    </source>
</evidence>
<dbReference type="GO" id="GO:0042777">
    <property type="term" value="P:proton motive force-driven plasma membrane ATP synthesis"/>
    <property type="evidence" value="ECO:0007669"/>
    <property type="project" value="UniProtKB-UniRule"/>
</dbReference>
<dbReference type="EC" id="7.1.2.2" evidence="9"/>
<evidence type="ECO:0000256" key="6">
    <source>
        <dbReference type="ARBA" id="ARBA00022967"/>
    </source>
</evidence>
<dbReference type="Gene3D" id="3.40.50.300">
    <property type="entry name" value="P-loop containing nucleotide triphosphate hydrolases"/>
    <property type="match status" value="1"/>
</dbReference>
<dbReference type="InterPro" id="IPR036121">
    <property type="entry name" value="ATPase_F1/V1/A1_a/bsu_N_sf"/>
</dbReference>
<dbReference type="CDD" id="cd18119">
    <property type="entry name" value="ATP-synt_V_A-type_alpha_N"/>
    <property type="match status" value="1"/>
</dbReference>
<dbReference type="GO" id="GO:0045259">
    <property type="term" value="C:proton-transporting ATP synthase complex"/>
    <property type="evidence" value="ECO:0007669"/>
    <property type="project" value="UniProtKB-ARBA"/>
</dbReference>
<comment type="function">
    <text evidence="9">Produces ATP from ADP in the presence of a proton gradient across the membrane. The V-type alpha chain is a catalytic subunit.</text>
</comment>
<evidence type="ECO:0000313" key="11">
    <source>
        <dbReference type="EMBL" id="RDY21600.1"/>
    </source>
</evidence>
<dbReference type="InterPro" id="IPR023366">
    <property type="entry name" value="ATP_synth_asu-like_sf"/>
</dbReference>
<dbReference type="GO" id="GO:0005524">
    <property type="term" value="F:ATP binding"/>
    <property type="evidence" value="ECO:0007669"/>
    <property type="project" value="UniProtKB-UniRule"/>
</dbReference>
<gene>
    <name evidence="9" type="primary">atpA</name>
    <name evidence="11" type="ORF">BBG48_004415</name>
</gene>
<proteinExistence type="inferred from homology"/>
<comment type="catalytic activity">
    <reaction evidence="9">
        <text>ATP + H2O + 4 H(+)(in) = ADP + phosphate + 5 H(+)(out)</text>
        <dbReference type="Rhea" id="RHEA:57720"/>
        <dbReference type="ChEBI" id="CHEBI:15377"/>
        <dbReference type="ChEBI" id="CHEBI:15378"/>
        <dbReference type="ChEBI" id="CHEBI:30616"/>
        <dbReference type="ChEBI" id="CHEBI:43474"/>
        <dbReference type="ChEBI" id="CHEBI:456216"/>
        <dbReference type="EC" id="7.1.2.2"/>
    </reaction>
</comment>
<dbReference type="PANTHER" id="PTHR43607">
    <property type="entry name" value="V-TYPE PROTON ATPASE CATALYTIC SUBUNIT A"/>
    <property type="match status" value="1"/>
</dbReference>
<evidence type="ECO:0000256" key="3">
    <source>
        <dbReference type="ARBA" id="ARBA00022741"/>
    </source>
</evidence>
<dbReference type="Pfam" id="PF00006">
    <property type="entry name" value="ATP-synt_ab"/>
    <property type="match status" value="1"/>
</dbReference>
<dbReference type="InterPro" id="IPR004100">
    <property type="entry name" value="ATPase_F1/V1/A1_a/bsu_N"/>
</dbReference>
<evidence type="ECO:0000256" key="5">
    <source>
        <dbReference type="ARBA" id="ARBA00022840"/>
    </source>
</evidence>
<evidence type="ECO:0000313" key="12">
    <source>
        <dbReference type="Proteomes" id="UP000093352"/>
    </source>
</evidence>
<evidence type="ECO:0000256" key="1">
    <source>
        <dbReference type="ARBA" id="ARBA00008936"/>
    </source>
</evidence>
<dbReference type="Pfam" id="PF22919">
    <property type="entry name" value="ATP-synt_VA_C"/>
    <property type="match status" value="1"/>
</dbReference>
<protein>
    <recommendedName>
        <fullName evidence="9">V-type ATP synthase alpha chain</fullName>
        <ecNumber evidence="9">7.1.2.2</ecNumber>
    </recommendedName>
    <alternativeName>
        <fullName evidence="9">V-ATPase subunit A</fullName>
    </alternativeName>
</protein>
<dbReference type="InterPro" id="IPR003593">
    <property type="entry name" value="AAA+_ATPase"/>
</dbReference>
<dbReference type="Pfam" id="PF02874">
    <property type="entry name" value="ATP-synt_ab_N"/>
    <property type="match status" value="1"/>
</dbReference>
<evidence type="ECO:0000256" key="8">
    <source>
        <dbReference type="ARBA" id="ARBA00023310"/>
    </source>
</evidence>
<dbReference type="CDD" id="cd18111">
    <property type="entry name" value="ATP-synt_V_A-type_alpha_C"/>
    <property type="match status" value="1"/>
</dbReference>
<dbReference type="SUPFAM" id="SSF50615">
    <property type="entry name" value="N-terminal domain of alpha and beta subunits of F1 ATP synthase"/>
    <property type="match status" value="1"/>
</dbReference>
<dbReference type="InterPro" id="IPR055190">
    <property type="entry name" value="ATP-synt_VA_C"/>
</dbReference>
<organism evidence="11 12">
    <name type="scientific">Criibacterium bergeronii</name>
    <dbReference type="NCBI Taxonomy" id="1871336"/>
    <lineage>
        <taxon>Bacteria</taxon>
        <taxon>Bacillati</taxon>
        <taxon>Bacillota</taxon>
        <taxon>Clostridia</taxon>
        <taxon>Peptostreptococcales</taxon>
        <taxon>Filifactoraceae</taxon>
        <taxon>Criibacterium</taxon>
    </lineage>
</organism>
<dbReference type="SMART" id="SM00382">
    <property type="entry name" value="AAA"/>
    <property type="match status" value="1"/>
</dbReference>
<evidence type="ECO:0000259" key="10">
    <source>
        <dbReference type="SMART" id="SM00382"/>
    </source>
</evidence>
<dbReference type="FunFam" id="2.40.30.20:FF:000002">
    <property type="entry name" value="V-type proton ATPase catalytic subunit A"/>
    <property type="match status" value="1"/>
</dbReference>
<sequence>MEKGVIKKIAGPLVIASNMKHANMFDVVRVSERRLIGEIIEMHGDEASIQVYEETSGLKPGEEVVSTQMPLSVELGPGLIGGIYDGIQRPLEKIMEKVGTNLQRGVEVPSLDREKKWNFEPTQSVGNHVEQGDVLGTVEETEVVTQRIMVPVGISGELIDIKSGEFSVDEVIAKVRTENGEEKEITMLQKWPVRVQRPYKQKFSPNIPLITGQRVIDTLFPVAKGGVAAVPGPFGSGKTVVQHQLAKWADAEIVVYIGCGERGNEMTDVLNEFPELVDPKTGESLMKRTVLIANTSDMPVAAREASIYVGITIAEYFRDMGYSVALMADSTSRWAEALREMSGRLEEMPGEEGYPAYLGSRLAQFYERAGLVDTLGQEPRRGALSVIGAVSPPGGDISEPVSQATLRIVKVFWGLDANLAYRRHFPAINWLTSYSLYADTLGKWFETEVDEDWMKLRAKMMGLLDDESRLQEIVQLVGMDALSSEDRLKMEVARSIREDYLHQNAFHDIDTFTSGKKQAKLMRLIFAFYDESLKALKSGTKISEIEKMPIREDIGRYKYTEEKDIQQAYDNIMDKLKKEMQEITNKEDK</sequence>
<dbReference type="InterPro" id="IPR027417">
    <property type="entry name" value="P-loop_NTPase"/>
</dbReference>
<keyword evidence="6 9" id="KW-1278">Translocase</keyword>
<keyword evidence="3 9" id="KW-0547">Nucleotide-binding</keyword>
<dbReference type="SUPFAM" id="SSF52540">
    <property type="entry name" value="P-loop containing nucleoside triphosphate hydrolases"/>
    <property type="match status" value="1"/>
</dbReference>
<dbReference type="CDD" id="cd01134">
    <property type="entry name" value="V_A-ATPase_A"/>
    <property type="match status" value="1"/>
</dbReference>
<dbReference type="GO" id="GO:0046933">
    <property type="term" value="F:proton-transporting ATP synthase activity, rotational mechanism"/>
    <property type="evidence" value="ECO:0007669"/>
    <property type="project" value="UniProtKB-UniRule"/>
</dbReference>
<dbReference type="STRING" id="1871336.BBG48_01645"/>
<dbReference type="Gene3D" id="2.40.50.100">
    <property type="match status" value="1"/>
</dbReference>
<dbReference type="Gene3D" id="2.40.30.20">
    <property type="match status" value="1"/>
</dbReference>
<dbReference type="HAMAP" id="MF_00309">
    <property type="entry name" value="ATP_synth_A_arch"/>
    <property type="match status" value="1"/>
</dbReference>
<dbReference type="SUPFAM" id="SSF47917">
    <property type="entry name" value="C-terminal domain of alpha and beta subunits of F1 ATP synthase"/>
    <property type="match status" value="1"/>
</dbReference>
<dbReference type="GO" id="GO:0046961">
    <property type="term" value="F:proton-transporting ATPase activity, rotational mechanism"/>
    <property type="evidence" value="ECO:0007669"/>
    <property type="project" value="InterPro"/>
</dbReference>
<dbReference type="EMBL" id="MBEW02000006">
    <property type="protein sequence ID" value="RDY21600.1"/>
    <property type="molecule type" value="Genomic_DNA"/>
</dbReference>